<keyword evidence="7" id="KW-1185">Reference proteome</keyword>
<dbReference type="EC" id="2.1.1.177" evidence="5"/>
<feature type="binding site" evidence="5">
    <location>
        <position position="105"/>
    </location>
    <ligand>
        <name>S-adenosyl-L-methionine</name>
        <dbReference type="ChEBI" id="CHEBI:59789"/>
    </ligand>
</feature>
<name>A0ABP8FLY4_9BACT</name>
<dbReference type="SUPFAM" id="SSF75217">
    <property type="entry name" value="alpha/beta knot"/>
    <property type="match status" value="1"/>
</dbReference>
<keyword evidence="3 5" id="KW-0949">S-adenosyl-L-methionine</keyword>
<dbReference type="PANTHER" id="PTHR33603">
    <property type="entry name" value="METHYLTRANSFERASE"/>
    <property type="match status" value="1"/>
</dbReference>
<evidence type="ECO:0000256" key="2">
    <source>
        <dbReference type="ARBA" id="ARBA00022679"/>
    </source>
</evidence>
<keyword evidence="2 5" id="KW-0808">Transferase</keyword>
<comment type="subunit">
    <text evidence="5">Homodimer.</text>
</comment>
<dbReference type="Pfam" id="PF02590">
    <property type="entry name" value="SPOUT_MTase"/>
    <property type="match status" value="1"/>
</dbReference>
<dbReference type="RefSeq" id="WP_344977330.1">
    <property type="nucleotide sequence ID" value="NZ_BAABFN010000002.1"/>
</dbReference>
<feature type="binding site" evidence="5">
    <location>
        <position position="73"/>
    </location>
    <ligand>
        <name>S-adenosyl-L-methionine</name>
        <dbReference type="ChEBI" id="CHEBI:59789"/>
    </ligand>
</feature>
<sequence>MQTELWSIGKANEAYVEEGIRLFSGRLRHYTDFSLRIIPPPRNAQHLPIPEQKRQEARLVEQQCEKTDYLVALDEGGKQMSTLQLADFLRHQQNSSLRRLIFLIGGAHGLDAAVLSLARARLSLSDLTFPHQLVRLIMTEQLYRAFTVLRNEKYHHQ</sequence>
<dbReference type="EMBL" id="BAABFN010000002">
    <property type="protein sequence ID" value="GAA4306876.1"/>
    <property type="molecule type" value="Genomic_DNA"/>
</dbReference>
<dbReference type="PIRSF" id="PIRSF004505">
    <property type="entry name" value="MT_bac"/>
    <property type="match status" value="1"/>
</dbReference>
<keyword evidence="1 5" id="KW-0489">Methyltransferase</keyword>
<keyword evidence="5" id="KW-0963">Cytoplasm</keyword>
<dbReference type="CDD" id="cd18081">
    <property type="entry name" value="RlmH-like"/>
    <property type="match status" value="1"/>
</dbReference>
<evidence type="ECO:0000313" key="7">
    <source>
        <dbReference type="Proteomes" id="UP001501207"/>
    </source>
</evidence>
<dbReference type="Gene3D" id="3.40.1280.10">
    <property type="match status" value="1"/>
</dbReference>
<dbReference type="Proteomes" id="UP001501207">
    <property type="component" value="Unassembled WGS sequence"/>
</dbReference>
<dbReference type="HAMAP" id="MF_00658">
    <property type="entry name" value="23SrRNA_methyltr_H"/>
    <property type="match status" value="1"/>
</dbReference>
<dbReference type="InterPro" id="IPR029026">
    <property type="entry name" value="tRNA_m1G_MTases_N"/>
</dbReference>
<evidence type="ECO:0000256" key="1">
    <source>
        <dbReference type="ARBA" id="ARBA00022603"/>
    </source>
</evidence>
<proteinExistence type="inferred from homology"/>
<keyword evidence="5" id="KW-0698">rRNA processing</keyword>
<accession>A0ABP8FLY4</accession>
<evidence type="ECO:0000256" key="4">
    <source>
        <dbReference type="ARBA" id="ARBA00038303"/>
    </source>
</evidence>
<gene>
    <name evidence="5 6" type="primary">rlmH</name>
    <name evidence="6" type="ORF">GCM10023143_13040</name>
</gene>
<comment type="function">
    <text evidence="5">Specifically methylates the pseudouridine at position 1915 (m3Psi1915) in 23S rRNA.</text>
</comment>
<reference evidence="7" key="1">
    <citation type="journal article" date="2019" name="Int. J. Syst. Evol. Microbiol.">
        <title>The Global Catalogue of Microorganisms (GCM) 10K type strain sequencing project: providing services to taxonomists for standard genome sequencing and annotation.</title>
        <authorList>
            <consortium name="The Broad Institute Genomics Platform"/>
            <consortium name="The Broad Institute Genome Sequencing Center for Infectious Disease"/>
            <person name="Wu L."/>
            <person name="Ma J."/>
        </authorList>
    </citation>
    <scope>NUCLEOTIDE SEQUENCE [LARGE SCALE GENOMIC DNA]</scope>
    <source>
        <strain evidence="7">JCM 17664</strain>
    </source>
</reference>
<dbReference type="InterPro" id="IPR003742">
    <property type="entry name" value="RlmH-like"/>
</dbReference>
<dbReference type="InterPro" id="IPR029028">
    <property type="entry name" value="Alpha/beta_knot_MTases"/>
</dbReference>
<comment type="similarity">
    <text evidence="4 5">Belongs to the RNA methyltransferase RlmH family.</text>
</comment>
<feature type="binding site" evidence="5">
    <location>
        <begin position="124"/>
        <end position="129"/>
    </location>
    <ligand>
        <name>S-adenosyl-L-methionine</name>
        <dbReference type="ChEBI" id="CHEBI:59789"/>
    </ligand>
</feature>
<comment type="catalytic activity">
    <reaction evidence="5">
        <text>pseudouridine(1915) in 23S rRNA + S-adenosyl-L-methionine = N(3)-methylpseudouridine(1915) in 23S rRNA + S-adenosyl-L-homocysteine + H(+)</text>
        <dbReference type="Rhea" id="RHEA:42752"/>
        <dbReference type="Rhea" id="RHEA-COMP:10221"/>
        <dbReference type="Rhea" id="RHEA-COMP:10222"/>
        <dbReference type="ChEBI" id="CHEBI:15378"/>
        <dbReference type="ChEBI" id="CHEBI:57856"/>
        <dbReference type="ChEBI" id="CHEBI:59789"/>
        <dbReference type="ChEBI" id="CHEBI:65314"/>
        <dbReference type="ChEBI" id="CHEBI:74486"/>
        <dbReference type="EC" id="2.1.1.177"/>
    </reaction>
</comment>
<evidence type="ECO:0000313" key="6">
    <source>
        <dbReference type="EMBL" id="GAA4306876.1"/>
    </source>
</evidence>
<dbReference type="PANTHER" id="PTHR33603:SF1">
    <property type="entry name" value="RIBOSOMAL RNA LARGE SUBUNIT METHYLTRANSFERASE H"/>
    <property type="match status" value="1"/>
</dbReference>
<comment type="subcellular location">
    <subcellularLocation>
        <location evidence="5">Cytoplasm</location>
    </subcellularLocation>
</comment>
<organism evidence="6 7">
    <name type="scientific">Compostibacter hankyongensis</name>
    <dbReference type="NCBI Taxonomy" id="1007089"/>
    <lineage>
        <taxon>Bacteria</taxon>
        <taxon>Pseudomonadati</taxon>
        <taxon>Bacteroidota</taxon>
        <taxon>Chitinophagia</taxon>
        <taxon>Chitinophagales</taxon>
        <taxon>Chitinophagaceae</taxon>
        <taxon>Compostibacter</taxon>
    </lineage>
</organism>
<evidence type="ECO:0000256" key="5">
    <source>
        <dbReference type="HAMAP-Rule" id="MF_00658"/>
    </source>
</evidence>
<evidence type="ECO:0000256" key="3">
    <source>
        <dbReference type="ARBA" id="ARBA00022691"/>
    </source>
</evidence>
<comment type="caution">
    <text evidence="6">The sequence shown here is derived from an EMBL/GenBank/DDBJ whole genome shotgun (WGS) entry which is preliminary data.</text>
</comment>
<protein>
    <recommendedName>
        <fullName evidence="5">Ribosomal RNA large subunit methyltransferase H</fullName>
        <ecNumber evidence="5">2.1.1.177</ecNumber>
    </recommendedName>
    <alternativeName>
        <fullName evidence="5">23S rRNA (pseudouridine1915-N3)-methyltransferase</fullName>
    </alternativeName>
    <alternativeName>
        <fullName evidence="5">23S rRNA m3Psi1915 methyltransferase</fullName>
    </alternativeName>
    <alternativeName>
        <fullName evidence="5">rRNA (pseudouridine-N3-)-methyltransferase RlmH</fullName>
    </alternativeName>
</protein>